<protein>
    <recommendedName>
        <fullName evidence="3">Nucleolar protein 16</fullName>
    </recommendedName>
</protein>
<dbReference type="Pfam" id="PF09420">
    <property type="entry name" value="Nop16"/>
    <property type="match status" value="2"/>
</dbReference>
<evidence type="ECO:0000256" key="2">
    <source>
        <dbReference type="ARBA" id="ARBA00008479"/>
    </source>
</evidence>
<keyword evidence="5" id="KW-1185">Reference proteome</keyword>
<evidence type="ECO:0000256" key="4">
    <source>
        <dbReference type="ARBA" id="ARBA00023242"/>
    </source>
</evidence>
<dbReference type="RefSeq" id="XP_002740033.1">
    <property type="nucleotide sequence ID" value="XM_002739987.2"/>
</dbReference>
<proteinExistence type="inferred from homology"/>
<reference evidence="6" key="1">
    <citation type="submission" date="2025-08" db="UniProtKB">
        <authorList>
            <consortium name="RefSeq"/>
        </authorList>
    </citation>
    <scope>IDENTIFICATION</scope>
    <source>
        <tissue evidence="6">Testes</tissue>
    </source>
</reference>
<name>A0ABM0GY97_SACKO</name>
<dbReference type="GeneID" id="100373289"/>
<comment type="subcellular location">
    <subcellularLocation>
        <location evidence="1">Nucleus</location>
        <location evidence="1">Nucleolus</location>
    </subcellularLocation>
</comment>
<gene>
    <name evidence="6" type="primary">LOC100373289</name>
</gene>
<dbReference type="PANTHER" id="PTHR13243:SF1">
    <property type="entry name" value="NUCLEOLAR PROTEIN 16"/>
    <property type="match status" value="1"/>
</dbReference>
<sequence>MPKKQSKRKKYHYNVNRKKEWKKSKRLPAIGCSQIKKAWDNTKSVKQNLSDMGLAVDPNISIPIPTAKQLLKHQKLETMDLAEVRKLASKDHVVEELVKEASLPEKKAHTRFSRPEVSYCTYMIDKYGEDYKAMARDRKNYYQETPKQIKQKIKTFKSTEQYTKYVEEKNPESTGSQSMDT</sequence>
<accession>A0ABM0GY97</accession>
<evidence type="ECO:0000313" key="5">
    <source>
        <dbReference type="Proteomes" id="UP000694865"/>
    </source>
</evidence>
<evidence type="ECO:0000256" key="1">
    <source>
        <dbReference type="ARBA" id="ARBA00004604"/>
    </source>
</evidence>
<dbReference type="PANTHER" id="PTHR13243">
    <property type="entry name" value="HSPC111 PROTEIN-RELATED"/>
    <property type="match status" value="1"/>
</dbReference>
<dbReference type="Proteomes" id="UP000694865">
    <property type="component" value="Unplaced"/>
</dbReference>
<organism evidence="5 6">
    <name type="scientific">Saccoglossus kowalevskii</name>
    <name type="common">Acorn worm</name>
    <dbReference type="NCBI Taxonomy" id="10224"/>
    <lineage>
        <taxon>Eukaryota</taxon>
        <taxon>Metazoa</taxon>
        <taxon>Hemichordata</taxon>
        <taxon>Enteropneusta</taxon>
        <taxon>Harrimaniidae</taxon>
        <taxon>Saccoglossus</taxon>
    </lineage>
</organism>
<keyword evidence="4" id="KW-0539">Nucleus</keyword>
<evidence type="ECO:0000313" key="6">
    <source>
        <dbReference type="RefSeq" id="XP_002740033.1"/>
    </source>
</evidence>
<evidence type="ECO:0000256" key="3">
    <source>
        <dbReference type="ARBA" id="ARBA00015522"/>
    </source>
</evidence>
<dbReference type="InterPro" id="IPR019002">
    <property type="entry name" value="Ribosome_biogenesis_Nop16"/>
</dbReference>
<comment type="similarity">
    <text evidence="2">Belongs to the NOP16 family.</text>
</comment>